<feature type="compositionally biased region" description="Basic and acidic residues" evidence="3">
    <location>
        <begin position="1215"/>
        <end position="1224"/>
    </location>
</feature>
<dbReference type="GO" id="GO:0002218">
    <property type="term" value="P:activation of innate immune response"/>
    <property type="evidence" value="ECO:0007669"/>
    <property type="project" value="InterPro"/>
</dbReference>
<feature type="compositionally biased region" description="Polar residues" evidence="3">
    <location>
        <begin position="243"/>
        <end position="255"/>
    </location>
</feature>
<evidence type="ECO:0000256" key="2">
    <source>
        <dbReference type="SAM" id="Coils"/>
    </source>
</evidence>
<feature type="compositionally biased region" description="Basic residues" evidence="3">
    <location>
        <begin position="152"/>
        <end position="163"/>
    </location>
</feature>
<dbReference type="Pfam" id="PF23057">
    <property type="entry name" value="RBD_ZCCHC3_1st"/>
    <property type="match status" value="1"/>
</dbReference>
<dbReference type="InParanoid" id="A0A803JWP8"/>
<evidence type="ECO:0000256" key="1">
    <source>
        <dbReference type="PROSITE-ProRule" id="PRU00047"/>
    </source>
</evidence>
<keyword evidence="1" id="KW-0863">Zinc-finger</keyword>
<keyword evidence="1" id="KW-0479">Metal-binding</keyword>
<dbReference type="GO" id="GO:0003690">
    <property type="term" value="F:double-stranded DNA binding"/>
    <property type="evidence" value="ECO:0007669"/>
    <property type="project" value="InterPro"/>
</dbReference>
<feature type="region of interest" description="Disordered" evidence="3">
    <location>
        <begin position="114"/>
        <end position="170"/>
    </location>
</feature>
<feature type="compositionally biased region" description="Low complexity" evidence="3">
    <location>
        <begin position="1009"/>
        <end position="1035"/>
    </location>
</feature>
<proteinExistence type="predicted"/>
<dbReference type="InterPro" id="IPR042509">
    <property type="entry name" value="ZCCHC3"/>
</dbReference>
<evidence type="ECO:0000313" key="5">
    <source>
        <dbReference type="Ensembl" id="ENSXETP00000112484"/>
    </source>
</evidence>
<feature type="region of interest" description="Disordered" evidence="3">
    <location>
        <begin position="240"/>
        <end position="285"/>
    </location>
</feature>
<feature type="coiled-coil region" evidence="2">
    <location>
        <begin position="312"/>
        <end position="375"/>
    </location>
</feature>
<dbReference type="GO" id="GO:0003723">
    <property type="term" value="F:RNA binding"/>
    <property type="evidence" value="ECO:0007669"/>
    <property type="project" value="InterPro"/>
</dbReference>
<feature type="compositionally biased region" description="Basic and acidic residues" evidence="3">
    <location>
        <begin position="1102"/>
        <end position="1132"/>
    </location>
</feature>
<evidence type="ECO:0000259" key="4">
    <source>
        <dbReference type="PROSITE" id="PS50158"/>
    </source>
</evidence>
<name>A0A803JWP8_XENTR</name>
<reference evidence="5" key="1">
    <citation type="journal article" date="2010" name="Science">
        <title>The genome of the Western clawed frog Xenopus tropicalis.</title>
        <authorList>
            <person name="Hellsten U."/>
            <person name="Harland R.M."/>
            <person name="Gilchrist M.J."/>
            <person name="Hendrix D."/>
            <person name="Jurka J."/>
            <person name="Kapitonov V."/>
            <person name="Ovcharenko I."/>
            <person name="Putnam N.H."/>
            <person name="Shu S."/>
            <person name="Taher L."/>
            <person name="Blitz I.L."/>
            <person name="Blumberg B."/>
            <person name="Dichmann D.S."/>
            <person name="Dubchak I."/>
            <person name="Amaya E."/>
            <person name="Detter J.C."/>
            <person name="Fletcher R."/>
            <person name="Gerhard D.S."/>
            <person name="Goodstein D."/>
            <person name="Graves T."/>
            <person name="Grigoriev I.V."/>
            <person name="Grimwood J."/>
            <person name="Kawashima T."/>
            <person name="Lindquist E."/>
            <person name="Lucas S.M."/>
            <person name="Mead P.E."/>
            <person name="Mitros T."/>
            <person name="Ogino H."/>
            <person name="Ohta Y."/>
            <person name="Poliakov A.V."/>
            <person name="Pollet N."/>
            <person name="Robert J."/>
            <person name="Salamov A."/>
            <person name="Sater A.K."/>
            <person name="Schmutz J."/>
            <person name="Terry A."/>
            <person name="Vize P.D."/>
            <person name="Warren W.C."/>
            <person name="Wells D."/>
            <person name="Wills A."/>
            <person name="Wilson R.K."/>
            <person name="Zimmerman L.B."/>
            <person name="Zorn A.M."/>
            <person name="Grainger R."/>
            <person name="Grammer T."/>
            <person name="Khokha M.K."/>
            <person name="Richardson P.M."/>
            <person name="Rokhsar D.S."/>
        </authorList>
    </citation>
    <scope>NUCLEOTIDE SEQUENCE [LARGE SCALE GENOMIC DNA]</scope>
    <source>
        <strain evidence="5">Nigerian</strain>
    </source>
</reference>
<feature type="region of interest" description="Disordered" evidence="3">
    <location>
        <begin position="1"/>
        <end position="97"/>
    </location>
</feature>
<dbReference type="PROSITE" id="PS50158">
    <property type="entry name" value="ZF_CCHC"/>
    <property type="match status" value="2"/>
</dbReference>
<dbReference type="SUPFAM" id="SSF57756">
    <property type="entry name" value="Retrovirus zinc finger-like domains"/>
    <property type="match status" value="1"/>
</dbReference>
<dbReference type="Ensembl" id="ENSXETT00000114556">
    <property type="protein sequence ID" value="ENSXETP00000112484"/>
    <property type="gene ID" value="ENSXETG00000048522"/>
</dbReference>
<evidence type="ECO:0000256" key="3">
    <source>
        <dbReference type="SAM" id="MobiDB-lite"/>
    </source>
</evidence>
<organism evidence="5">
    <name type="scientific">Xenopus tropicalis</name>
    <name type="common">Western clawed frog</name>
    <name type="synonym">Silurana tropicalis</name>
    <dbReference type="NCBI Taxonomy" id="8364"/>
    <lineage>
        <taxon>Eukaryota</taxon>
        <taxon>Metazoa</taxon>
        <taxon>Chordata</taxon>
        <taxon>Craniata</taxon>
        <taxon>Vertebrata</taxon>
        <taxon>Euteleostomi</taxon>
        <taxon>Amphibia</taxon>
        <taxon>Batrachia</taxon>
        <taxon>Anura</taxon>
        <taxon>Pipoidea</taxon>
        <taxon>Pipidae</taxon>
        <taxon>Xenopodinae</taxon>
        <taxon>Xenopus</taxon>
        <taxon>Silurana</taxon>
    </lineage>
</organism>
<sequence length="1224" mass="133280">MESVSPGQVRPGRAISSRETQALGPTLEGQRITRSGGKGQEEKAAAGVPGKAVKGPKTASERGIPAAMLEERKEAGNGGGKAKQREVPVCVQPECGKGEGRKVTEICEKLLKVKQHASKAESKKPDSKCDTNAEQLGELGESSGNSDTGKHQPPKAKSHKSHSKTAPTVPQTMFISHAEPSKDGGLSDTCMCVTGSTDTPGATDMQPEARGQSECWLPGVSEAAATGGHLTSPKLTGIHVGTPSRNGASNESSAQAAKPVGGHLASPSLGIGHARDRGAMSVSDKNGLKGKCTDVNKNVPLDESGNIDTNQLVKLIKLAQEQEEKKKKLKLDLKQAFSAYSLAKVEHQDFYLCKVDEINADLRELENQISIVQGKIGPMSEVFSNRKRFEKQQRRPRHTYRSAHPISTSSSTSGNESDAGRGGRLTARKTIVAQIHPPNFVFSAHEISTVEDKMQKKVRAAFRQEEEFVYSHKDFPSLPTTSQHPSPLEETTVDQDGTPASGQHAPKVPNQGHGQSSDMELTEPVAQCHKGGRESANGAVTDVAHEIECDVSEEENVCAAETVARESEEGNEVAVRCIESVLEDSSTDVPDTSLVPLSNVSSVLSSNPDPPVNVSSVLSPNPDPPVNVSSVSLSNPDPPVNVSSSSNSAFPCNSGSATVSKAVLGQKSGVRTTNSKVAPPPPVNAWTRPVNRVRVPGVENNIIGSVFKQKNLVRLRWTGEKELMPTRDEIAKEMLLKQTTLTPSGVRAYIKFSELEYDLVFKTSQGLEHFWQDYDNFKNVGLWKNFRVIPITKPETRKVTVLFKNDRVPPEDILLWLKRHCKVLTPLRMDIDNNGYWSGGWCANVELIVRHNVPHHLPNSLYIGSERGIVFYPGQPRACFKCGSYRHRARDCAVVRCSLCGGEGHTSKQCEDVKCNLCGHFGHPHRACPEALHNIMRDCPQLEEEMAEDLLEELQEELHSDLPLAQPSSVSLLGSLEQDPEIAAPLKSSSFSQAVSNESNPITDVPVSQPLFKQPLPQRQKPQPSVPRRSNPSVPIAQNRVKASPSPEEWINVKGKKEKEKVITQPHPSKCVPSMTIRLENKFDVLSESKTWGEAMEEAEELERIGREEEKEKLEAKGRGKTRGEGSTKSDLEMVTDNSVAEGLDSNSDSGQVSEMETERQQVSSPPILEKKGEGGTCWGKQDDSDELISLGDDDPIPSGTQVKRFGDLEGDTSQEDKKRRYKN</sequence>
<feature type="region of interest" description="Disordered" evidence="3">
    <location>
        <begin position="473"/>
        <end position="519"/>
    </location>
</feature>
<dbReference type="PANTHER" id="PTHR22639:SF8">
    <property type="match status" value="1"/>
</dbReference>
<accession>A0A803JWP8</accession>
<feature type="region of interest" description="Disordered" evidence="3">
    <location>
        <begin position="994"/>
        <end position="1048"/>
    </location>
</feature>
<reference evidence="5" key="2">
    <citation type="submission" date="2021-03" db="UniProtKB">
        <authorList>
            <consortium name="Ensembl"/>
        </authorList>
    </citation>
    <scope>IDENTIFICATION</scope>
</reference>
<feature type="domain" description="CCHC-type" evidence="4">
    <location>
        <begin position="879"/>
        <end position="892"/>
    </location>
</feature>
<feature type="region of interest" description="Disordered" evidence="3">
    <location>
        <begin position="383"/>
        <end position="422"/>
    </location>
</feature>
<dbReference type="InterPro" id="IPR001878">
    <property type="entry name" value="Znf_CCHC"/>
</dbReference>
<keyword evidence="1" id="KW-0862">Zinc</keyword>
<dbReference type="Pfam" id="PF23058">
    <property type="entry name" value="RBD_ZCCHC3_2nd"/>
    <property type="match status" value="1"/>
</dbReference>
<feature type="compositionally biased region" description="Acidic residues" evidence="3">
    <location>
        <begin position="1184"/>
        <end position="1196"/>
    </location>
</feature>
<protein>
    <recommendedName>
        <fullName evidence="4">CCHC-type domain-containing protein</fullName>
    </recommendedName>
</protein>
<feature type="region of interest" description="Disordered" evidence="3">
    <location>
        <begin position="602"/>
        <end position="647"/>
    </location>
</feature>
<dbReference type="InterPro" id="IPR057810">
    <property type="entry name" value="RBD_ZCCHC3_1st"/>
</dbReference>
<feature type="region of interest" description="Disordered" evidence="3">
    <location>
        <begin position="1093"/>
        <end position="1224"/>
    </location>
</feature>
<dbReference type="InterPro" id="IPR036875">
    <property type="entry name" value="Znf_CCHC_sf"/>
</dbReference>
<dbReference type="Gene3D" id="4.10.60.10">
    <property type="entry name" value="Zinc finger, CCHC-type"/>
    <property type="match status" value="1"/>
</dbReference>
<dbReference type="InterPro" id="IPR057811">
    <property type="entry name" value="RBD_ZCCHC3_2nd"/>
</dbReference>
<feature type="compositionally biased region" description="Basic and acidic residues" evidence="3">
    <location>
        <begin position="118"/>
        <end position="131"/>
    </location>
</feature>
<feature type="compositionally biased region" description="Low complexity" evidence="3">
    <location>
        <begin position="45"/>
        <end position="57"/>
    </location>
</feature>
<dbReference type="AlphaFoldDB" id="A0A803JWP8"/>
<dbReference type="GeneTree" id="ENSGT00530000063983"/>
<dbReference type="PANTHER" id="PTHR22639">
    <property type="entry name" value="GAG-RELATED PROTEIN"/>
    <property type="match status" value="1"/>
</dbReference>
<feature type="compositionally biased region" description="Basic residues" evidence="3">
    <location>
        <begin position="385"/>
        <end position="401"/>
    </location>
</feature>
<feature type="domain" description="CCHC-type" evidence="4">
    <location>
        <begin position="896"/>
        <end position="912"/>
    </location>
</feature>
<dbReference type="GO" id="GO:0008270">
    <property type="term" value="F:zinc ion binding"/>
    <property type="evidence" value="ECO:0007669"/>
    <property type="project" value="UniProtKB-KW"/>
</dbReference>
<keyword evidence="2" id="KW-0175">Coiled coil</keyword>
<dbReference type="SMART" id="SM00343">
    <property type="entry name" value="ZnF_C2HC"/>
    <property type="match status" value="3"/>
</dbReference>
<feature type="compositionally biased region" description="Polar residues" evidence="3">
    <location>
        <begin position="1145"/>
        <end position="1165"/>
    </location>
</feature>